<keyword evidence="2" id="KW-0732">Signal</keyword>
<evidence type="ECO:0000313" key="3">
    <source>
        <dbReference type="EMBL" id="PQA86479.1"/>
    </source>
</evidence>
<evidence type="ECO:0000256" key="2">
    <source>
        <dbReference type="SAM" id="SignalP"/>
    </source>
</evidence>
<feature type="region of interest" description="Disordered" evidence="1">
    <location>
        <begin position="246"/>
        <end position="268"/>
    </location>
</feature>
<sequence length="268" mass="29047">MIRTFILLSAVLFGALGAAAAQDSGLIHENGIGPDPDHDTNPATVTGVIKRVGDAAEAANDDPYRVITFEPPPGKHGDVIRKAYEKDFGVTFSRGLSRQVCEGQRRFYYDSICTYEAPPSGDYAAGYVNYLNAPLVMEFDKPVCVVTMAIYPTGGKEEEPFTVTIHSWDENGAALPAAKAEFEWTKNTVRWRNMAGAYYLGARAKKIAVEMTSGKGSEKGDVLRFLIDDLAFVQDDCAAVLADFTEADDTPSAGTKPEEETDDLLQGS</sequence>
<accession>A0A2S7K1U4</accession>
<feature type="signal peptide" evidence="2">
    <location>
        <begin position="1"/>
        <end position="20"/>
    </location>
</feature>
<name>A0A2S7K1U4_9PROT</name>
<reference evidence="3 4" key="1">
    <citation type="submission" date="2017-12" db="EMBL/GenBank/DDBJ databases">
        <authorList>
            <person name="Hurst M.R.H."/>
        </authorList>
    </citation>
    <scope>NUCLEOTIDE SEQUENCE [LARGE SCALE GENOMIC DNA]</scope>
    <source>
        <strain evidence="3 4">SY-3-19</strain>
    </source>
</reference>
<keyword evidence="4" id="KW-1185">Reference proteome</keyword>
<proteinExistence type="predicted"/>
<dbReference type="EMBL" id="PJCH01000015">
    <property type="protein sequence ID" value="PQA86479.1"/>
    <property type="molecule type" value="Genomic_DNA"/>
</dbReference>
<organism evidence="3 4">
    <name type="scientific">Hyphococcus luteus</name>
    <dbReference type="NCBI Taxonomy" id="2058213"/>
    <lineage>
        <taxon>Bacteria</taxon>
        <taxon>Pseudomonadati</taxon>
        <taxon>Pseudomonadota</taxon>
        <taxon>Alphaproteobacteria</taxon>
        <taxon>Parvularculales</taxon>
        <taxon>Parvularculaceae</taxon>
        <taxon>Hyphococcus</taxon>
    </lineage>
</organism>
<gene>
    <name evidence="3" type="ORF">CW354_19320</name>
</gene>
<feature type="compositionally biased region" description="Acidic residues" evidence="1">
    <location>
        <begin position="259"/>
        <end position="268"/>
    </location>
</feature>
<protein>
    <submittedName>
        <fullName evidence="3">Uncharacterized protein</fullName>
    </submittedName>
</protein>
<evidence type="ECO:0000313" key="4">
    <source>
        <dbReference type="Proteomes" id="UP000239504"/>
    </source>
</evidence>
<dbReference type="Proteomes" id="UP000239504">
    <property type="component" value="Unassembled WGS sequence"/>
</dbReference>
<feature type="chain" id="PRO_5015422979" evidence="2">
    <location>
        <begin position="21"/>
        <end position="268"/>
    </location>
</feature>
<evidence type="ECO:0000256" key="1">
    <source>
        <dbReference type="SAM" id="MobiDB-lite"/>
    </source>
</evidence>
<comment type="caution">
    <text evidence="3">The sequence shown here is derived from an EMBL/GenBank/DDBJ whole genome shotgun (WGS) entry which is preliminary data.</text>
</comment>
<dbReference type="AlphaFoldDB" id="A0A2S7K1U4"/>